<dbReference type="EMBL" id="JBHTBJ010000013">
    <property type="protein sequence ID" value="MFC7276264.1"/>
    <property type="molecule type" value="Genomic_DNA"/>
</dbReference>
<evidence type="ECO:0000313" key="2">
    <source>
        <dbReference type="Proteomes" id="UP001596548"/>
    </source>
</evidence>
<gene>
    <name evidence="1" type="ORF">ACFQS1_19905</name>
</gene>
<sequence>MLRSSDITWQTVPAEPPMSRRVWRNVDRQVTAELTAIDRDLAAWAGWEPKTEAVDQLLDARLYYRPPDVMDSWPRKVTR</sequence>
<proteinExistence type="predicted"/>
<accession>A0ABW2HSU7</accession>
<keyword evidence="2" id="KW-1185">Reference proteome</keyword>
<evidence type="ECO:0000313" key="1">
    <source>
        <dbReference type="EMBL" id="MFC7276264.1"/>
    </source>
</evidence>
<comment type="caution">
    <text evidence="1">The sequence shown here is derived from an EMBL/GenBank/DDBJ whole genome shotgun (WGS) entry which is preliminary data.</text>
</comment>
<dbReference type="RefSeq" id="WP_378970351.1">
    <property type="nucleotide sequence ID" value="NZ_JBHTBJ010000013.1"/>
</dbReference>
<dbReference type="Proteomes" id="UP001596548">
    <property type="component" value="Unassembled WGS sequence"/>
</dbReference>
<name>A0ABW2HSU7_9ACTN</name>
<reference evidence="2" key="1">
    <citation type="journal article" date="2019" name="Int. J. Syst. Evol. Microbiol.">
        <title>The Global Catalogue of Microorganisms (GCM) 10K type strain sequencing project: providing services to taxonomists for standard genome sequencing and annotation.</title>
        <authorList>
            <consortium name="The Broad Institute Genomics Platform"/>
            <consortium name="The Broad Institute Genome Sequencing Center for Infectious Disease"/>
            <person name="Wu L."/>
            <person name="Ma J."/>
        </authorList>
    </citation>
    <scope>NUCLEOTIDE SEQUENCE [LARGE SCALE GENOMIC DNA]</scope>
    <source>
        <strain evidence="2">XZYJT-10</strain>
    </source>
</reference>
<organism evidence="1 2">
    <name type="scientific">Paractinoplanes rhizophilus</name>
    <dbReference type="NCBI Taxonomy" id="1416877"/>
    <lineage>
        <taxon>Bacteria</taxon>
        <taxon>Bacillati</taxon>
        <taxon>Actinomycetota</taxon>
        <taxon>Actinomycetes</taxon>
        <taxon>Micromonosporales</taxon>
        <taxon>Micromonosporaceae</taxon>
        <taxon>Paractinoplanes</taxon>
    </lineage>
</organism>
<protein>
    <submittedName>
        <fullName evidence="1">Uncharacterized protein</fullName>
    </submittedName>
</protein>